<dbReference type="GO" id="GO:0004519">
    <property type="term" value="F:endonuclease activity"/>
    <property type="evidence" value="ECO:0007669"/>
    <property type="project" value="UniProtKB-KW"/>
</dbReference>
<sequence length="108" mass="12556">MVDGQQVKKGGVTLCTDSYNSEEVNILREAIKANFNVETTIHKKKSRIIDTVYERIYINKNSLEDIKPSLMEHLHSSMLYKINEEVQIKQDYSEIESDIELIDIFGEF</sequence>
<accession>A0A6C0W7C7</accession>
<protein>
    <submittedName>
        <fullName evidence="3">LAGLIDADG homing endonuclease</fullName>
    </submittedName>
</protein>
<dbReference type="InterPro" id="IPR027434">
    <property type="entry name" value="Homing_endonucl"/>
</dbReference>
<evidence type="ECO:0000256" key="1">
    <source>
        <dbReference type="ARBA" id="ARBA00002670"/>
    </source>
</evidence>
<evidence type="ECO:0000313" key="3">
    <source>
        <dbReference type="EMBL" id="QIC20271.1"/>
    </source>
</evidence>
<reference evidence="3" key="1">
    <citation type="journal article" date="2021" name="Front. Genet.">
        <title>Comparative Mitogenomic Analysis Reveals Dynamics of Intron Within and Between Tricholoma Species and Phylogeny of Basidiomycota.</title>
        <authorList>
            <person name="Huang W."/>
            <person name="Feng H."/>
            <person name="Tu W."/>
            <person name="Xiong C."/>
            <person name="Jin X."/>
            <person name="Li P."/>
            <person name="Wang X."/>
            <person name="Li Q."/>
        </authorList>
    </citation>
    <scope>NUCLEOTIDE SEQUENCE</scope>
</reference>
<dbReference type="EMBL" id="MN873037">
    <property type="protein sequence ID" value="QIC20271.1"/>
    <property type="molecule type" value="Genomic_DNA"/>
</dbReference>
<dbReference type="SUPFAM" id="SSF55608">
    <property type="entry name" value="Homing endonucleases"/>
    <property type="match status" value="1"/>
</dbReference>
<comment type="function">
    <text evidence="1">Mitochondrial DNA endonuclease involved in intron homing.</text>
</comment>
<dbReference type="RefSeq" id="YP_009739427.1">
    <property type="nucleotide sequence ID" value="NC_046501.1"/>
</dbReference>
<dbReference type="InterPro" id="IPR004860">
    <property type="entry name" value="LAGLIDADG_dom"/>
</dbReference>
<keyword evidence="3" id="KW-0378">Hydrolase</keyword>
<geneLocation type="mitochondrion" evidence="3"/>
<dbReference type="Pfam" id="PF03161">
    <property type="entry name" value="LAGLIDADG_2"/>
    <property type="match status" value="1"/>
</dbReference>
<dbReference type="Gene3D" id="3.10.28.10">
    <property type="entry name" value="Homing endonucleases"/>
    <property type="match status" value="1"/>
</dbReference>
<evidence type="ECO:0000259" key="2">
    <source>
        <dbReference type="Pfam" id="PF03161"/>
    </source>
</evidence>
<gene>
    <name evidence="3" type="primary">orf108</name>
</gene>
<keyword evidence="3" id="KW-0496">Mitochondrion</keyword>
<keyword evidence="3" id="KW-0540">Nuclease</keyword>
<organism evidence="3">
    <name type="scientific">Tricholoma flavovirens</name>
    <dbReference type="NCBI Taxonomy" id="80606"/>
    <lineage>
        <taxon>Eukaryota</taxon>
        <taxon>Fungi</taxon>
        <taxon>Dikarya</taxon>
        <taxon>Basidiomycota</taxon>
        <taxon>Agaricomycotina</taxon>
        <taxon>Agaricomycetes</taxon>
        <taxon>Agaricomycetidae</taxon>
        <taxon>Agaricales</taxon>
        <taxon>Tricholomatineae</taxon>
        <taxon>Tricholomataceae</taxon>
        <taxon>Tricholoma</taxon>
    </lineage>
</organism>
<feature type="domain" description="Homing endonuclease LAGLIDADG" evidence="2">
    <location>
        <begin position="1"/>
        <end position="64"/>
    </location>
</feature>
<proteinExistence type="predicted"/>
<dbReference type="GeneID" id="44795472"/>
<keyword evidence="3" id="KW-0255">Endonuclease</keyword>
<name>A0A6C0W7C7_9AGAR</name>
<dbReference type="AlphaFoldDB" id="A0A6C0W7C7"/>